<comment type="caution">
    <text evidence="9">The sequence shown here is derived from an EMBL/GenBank/DDBJ whole genome shotgun (WGS) entry which is preliminary data.</text>
</comment>
<evidence type="ECO:0000256" key="4">
    <source>
        <dbReference type="ARBA" id="ARBA00023163"/>
    </source>
</evidence>
<dbReference type="AlphaFoldDB" id="A0AB73T449"/>
<dbReference type="Pfam" id="PF00072">
    <property type="entry name" value="Response_reg"/>
    <property type="match status" value="1"/>
</dbReference>
<accession>A0AB73T449</accession>
<dbReference type="SUPFAM" id="SSF52172">
    <property type="entry name" value="CheY-like"/>
    <property type="match status" value="1"/>
</dbReference>
<gene>
    <name evidence="9" type="ORF">C7383_106236</name>
</gene>
<dbReference type="Gene3D" id="3.40.50.2300">
    <property type="match status" value="1"/>
</dbReference>
<dbReference type="Pfam" id="PF12833">
    <property type="entry name" value="HTH_18"/>
    <property type="match status" value="1"/>
</dbReference>
<dbReference type="InterPro" id="IPR009057">
    <property type="entry name" value="Homeodomain-like_sf"/>
</dbReference>
<dbReference type="PROSITE" id="PS50110">
    <property type="entry name" value="RESPONSE_REGULATORY"/>
    <property type="match status" value="1"/>
</dbReference>
<dbReference type="SMART" id="SM00342">
    <property type="entry name" value="HTH_ARAC"/>
    <property type="match status" value="1"/>
</dbReference>
<dbReference type="InterPro" id="IPR018062">
    <property type="entry name" value="HTH_AraC-typ_CS"/>
</dbReference>
<dbReference type="GO" id="GO:0000160">
    <property type="term" value="P:phosphorelay signal transduction system"/>
    <property type="evidence" value="ECO:0007669"/>
    <property type="project" value="InterPro"/>
</dbReference>
<dbReference type="PROSITE" id="PS01124">
    <property type="entry name" value="HTH_ARAC_FAMILY_2"/>
    <property type="match status" value="1"/>
</dbReference>
<dbReference type="Gene3D" id="1.10.10.60">
    <property type="entry name" value="Homeodomain-like"/>
    <property type="match status" value="2"/>
</dbReference>
<sequence length="514" mass="58895">MKYDPVKVLVVEDEILLLNNIKKKIAAASSDFQVSGDAFNGKEALALIKKIHPDVIFTDIRMPVMDGLELAKTVYNDYPDIYVVIISGYDDFDYARTALQYRVYDYLLKPLKLDALAALLNSLGAEIRKKRDHKLYSLLYGQLNNNQLPPSDLPFIREIAERKFTCFLVCFGNLHTHCQQSALPDQNQADSFSCLPWEALFASAPFDISDFWVFPQQFDNIKLILTGDLNSSPQDVGLFIQKSLIQLLSGPNVTLACGQSQVSFSHLHSEWVSLRKLLFSSLIIGSSSLLPKPGPSAVLPPAVFPAASISYFYSLIHTSNTAGFMKALKPMFQEWEENRYPQQWIEKMLMQLFTILQQCLYFSDLDYEQMQSAVYFSLETQPTLSDGAERIIQEFVYWIKLNKSVPSEIETAIEEMDSYIRLHYKESINIAELAKNYHFNHSYLTRVFKKQKGQSPLKLINELRIHDACELLSDSVFSIKEISEMLGFTDQHYFSRIFKDFTGQNPKEYRSLLK</sequence>
<evidence type="ECO:0000256" key="3">
    <source>
        <dbReference type="ARBA" id="ARBA00023125"/>
    </source>
</evidence>
<dbReference type="InterPro" id="IPR011006">
    <property type="entry name" value="CheY-like_superfamily"/>
</dbReference>
<reference evidence="9 10" key="1">
    <citation type="submission" date="2018-05" db="EMBL/GenBank/DDBJ databases">
        <authorList>
            <person name="Goeker M."/>
            <person name="Huntemann M."/>
            <person name="Clum A."/>
            <person name="Pillay M."/>
            <person name="Palaniappan K."/>
            <person name="Varghese N."/>
            <person name="Mikhailova N."/>
            <person name="Stamatis D."/>
            <person name="Reddy T."/>
            <person name="Daum C."/>
            <person name="Shapiro N."/>
            <person name="Ivanova N."/>
            <person name="Kyrpides N."/>
            <person name="Woyke T."/>
        </authorList>
    </citation>
    <scope>NUCLEOTIDE SEQUENCE [LARGE SCALE GENOMIC DNA]</scope>
    <source>
        <strain evidence="9 10">DSM 26524</strain>
    </source>
</reference>
<keyword evidence="2" id="KW-0805">Transcription regulation</keyword>
<dbReference type="EMBL" id="QGGY01000006">
    <property type="protein sequence ID" value="PWJ75666.1"/>
    <property type="molecule type" value="Genomic_DNA"/>
</dbReference>
<keyword evidence="3" id="KW-0238">DNA-binding</keyword>
<keyword evidence="4" id="KW-0804">Transcription</keyword>
<feature type="modified residue" description="4-aspartylphosphate" evidence="6">
    <location>
        <position position="59"/>
    </location>
</feature>
<dbReference type="PRINTS" id="PR00032">
    <property type="entry name" value="HTHARAC"/>
</dbReference>
<name>A0AB73T449_9FIRM</name>
<evidence type="ECO:0000256" key="1">
    <source>
        <dbReference type="ARBA" id="ARBA00018672"/>
    </source>
</evidence>
<keyword evidence="10" id="KW-1185">Reference proteome</keyword>
<dbReference type="PROSITE" id="PS00041">
    <property type="entry name" value="HTH_ARAC_FAMILY_1"/>
    <property type="match status" value="1"/>
</dbReference>
<organism evidence="9 10">
    <name type="scientific">Murimonas intestini</name>
    <dbReference type="NCBI Taxonomy" id="1337051"/>
    <lineage>
        <taxon>Bacteria</taxon>
        <taxon>Bacillati</taxon>
        <taxon>Bacillota</taxon>
        <taxon>Clostridia</taxon>
        <taxon>Lachnospirales</taxon>
        <taxon>Lachnospiraceae</taxon>
        <taxon>Murimonas</taxon>
    </lineage>
</organism>
<dbReference type="SMART" id="SM00448">
    <property type="entry name" value="REC"/>
    <property type="match status" value="1"/>
</dbReference>
<evidence type="ECO:0000256" key="6">
    <source>
        <dbReference type="PROSITE-ProRule" id="PRU00169"/>
    </source>
</evidence>
<dbReference type="PANTHER" id="PTHR43280:SF28">
    <property type="entry name" value="HTH-TYPE TRANSCRIPTIONAL ACTIVATOR RHAS"/>
    <property type="match status" value="1"/>
</dbReference>
<evidence type="ECO:0000259" key="8">
    <source>
        <dbReference type="PROSITE" id="PS50110"/>
    </source>
</evidence>
<proteinExistence type="predicted"/>
<comment type="function">
    <text evidence="5">May play the central regulatory role in sporulation. It may be an element of the effector pathway responsible for the activation of sporulation genes in response to nutritional stress. Spo0A may act in concert with spo0H (a sigma factor) to control the expression of some genes that are critical to the sporulation process.</text>
</comment>
<protein>
    <recommendedName>
        <fullName evidence="1">Stage 0 sporulation protein A homolog</fullName>
    </recommendedName>
</protein>
<dbReference type="CDD" id="cd17536">
    <property type="entry name" value="REC_YesN-like"/>
    <property type="match status" value="1"/>
</dbReference>
<dbReference type="RefSeq" id="WP_257497638.1">
    <property type="nucleotide sequence ID" value="NZ_JANKBI010000004.1"/>
</dbReference>
<keyword evidence="6" id="KW-0597">Phosphoprotein</keyword>
<dbReference type="InterPro" id="IPR020449">
    <property type="entry name" value="Tscrpt_reg_AraC-type_HTH"/>
</dbReference>
<dbReference type="GO" id="GO:0043565">
    <property type="term" value="F:sequence-specific DNA binding"/>
    <property type="evidence" value="ECO:0007669"/>
    <property type="project" value="InterPro"/>
</dbReference>
<feature type="domain" description="HTH araC/xylS-type" evidence="7">
    <location>
        <begin position="414"/>
        <end position="512"/>
    </location>
</feature>
<evidence type="ECO:0000313" key="9">
    <source>
        <dbReference type="EMBL" id="PWJ75666.1"/>
    </source>
</evidence>
<dbReference type="SUPFAM" id="SSF46689">
    <property type="entry name" value="Homeodomain-like"/>
    <property type="match status" value="2"/>
</dbReference>
<dbReference type="PANTHER" id="PTHR43280">
    <property type="entry name" value="ARAC-FAMILY TRANSCRIPTIONAL REGULATOR"/>
    <property type="match status" value="1"/>
</dbReference>
<evidence type="ECO:0000259" key="7">
    <source>
        <dbReference type="PROSITE" id="PS01124"/>
    </source>
</evidence>
<dbReference type="GO" id="GO:0003700">
    <property type="term" value="F:DNA-binding transcription factor activity"/>
    <property type="evidence" value="ECO:0007669"/>
    <property type="project" value="InterPro"/>
</dbReference>
<dbReference type="InterPro" id="IPR018060">
    <property type="entry name" value="HTH_AraC"/>
</dbReference>
<evidence type="ECO:0000256" key="5">
    <source>
        <dbReference type="ARBA" id="ARBA00024867"/>
    </source>
</evidence>
<dbReference type="Proteomes" id="UP000245412">
    <property type="component" value="Unassembled WGS sequence"/>
</dbReference>
<evidence type="ECO:0000313" key="10">
    <source>
        <dbReference type="Proteomes" id="UP000245412"/>
    </source>
</evidence>
<dbReference type="InterPro" id="IPR001789">
    <property type="entry name" value="Sig_transdc_resp-reg_receiver"/>
</dbReference>
<feature type="domain" description="Response regulatory" evidence="8">
    <location>
        <begin position="7"/>
        <end position="124"/>
    </location>
</feature>
<evidence type="ECO:0000256" key="2">
    <source>
        <dbReference type="ARBA" id="ARBA00023015"/>
    </source>
</evidence>